<evidence type="ECO:0000313" key="3">
    <source>
        <dbReference type="EMBL" id="CDW89913.1"/>
    </source>
</evidence>
<evidence type="ECO:0000256" key="1">
    <source>
        <dbReference type="ARBA" id="ARBA00022737"/>
    </source>
</evidence>
<feature type="region of interest" description="Disordered" evidence="2">
    <location>
        <begin position="1018"/>
        <end position="1038"/>
    </location>
</feature>
<dbReference type="Gene3D" id="1.25.10.10">
    <property type="entry name" value="Leucine-rich Repeat Variant"/>
    <property type="match status" value="1"/>
</dbReference>
<feature type="compositionally biased region" description="Low complexity" evidence="2">
    <location>
        <begin position="1"/>
        <end position="13"/>
    </location>
</feature>
<feature type="region of interest" description="Disordered" evidence="2">
    <location>
        <begin position="326"/>
        <end position="378"/>
    </location>
</feature>
<dbReference type="InParanoid" id="A0A078B8Q6"/>
<dbReference type="PANTHER" id="PTHR10648">
    <property type="entry name" value="SERINE/THREONINE-PROTEIN PHOSPHATASE PP2A 65 KDA REGULATORY SUBUNIT"/>
    <property type="match status" value="1"/>
</dbReference>
<sequence length="1110" mass="127453">MLVSSSAKSNSTSNLPPLKETNKFSSWTDKSLFDQVDEILFDQEASQPEKPKKIQQQVQYNKDLNFSKNSSIQDINLNNSNKESLLSLSGSLDLDSYEIEDEVAIDANQKNSRHNSIPQEVEDEEDNCVESGSGSGGAIGDSLDLDNSDDLNKIIQKYENMLGSQTNNNGADNKKSATKQQKSLEESWGAHEYQQKTLGESGGILVKDQKSNTGTIELEEEYEDDDFENQAEEEQENNNKYTDEEDDDHIVDEEIYLNSSIGKKDSQYLQELLNQPLRTKHSNQALKQQDQQKTAAQKIVAQLEGSGEYSDDIDEFIKKHIENEELAEKNSNSSANNTSADSSKGQGGKTRELITSSKSSGNNSSSSDSDHDDVFEEDQRTPKQVLLDELKRLADIFGKYSLTDREMFLSDFESITKILTYEEVVQYIIPVLEIYSNEQEFLKLQFFQKIPFLFQKLVKSAKDSQDAVDLLNIQVFPLIAKMMINSEEQVQTEGVDALLKVSKDFLQLKDSQYLVFDLVQSIMKKVDQSEGAKISILMIVERFAEESIFTEYQCLMFLDDFLPDIQRGMLFKIKKFLLPCLLAVAKHIPYDKFVENVYSVFVRFTSDDIWGVKKVCVEKLQDFVKLIRPNEIQRLQQCVIFLQQCLNDQSRWVKNQAFQQFGYVLNEIYEKIALIEDSSIKVQLQGFIHNSFNLFYDLKFIQQSEDDQSICQSFMGNQNDDVDKIKYYWAFFIGCALTINGGQSYWETKIKVIYSKIYKDILLTVRKSLASSLVEVVKLVDMQQLDNQSFFIEVVTNYLSDIEDIKSKVTPELCKFVSLYPQEQHQYLVTTLIREQLGNMQQKQRDSKIALLEQIYELFNPQFLADQEFHLNLMQIIENDQAIQYKKRACKIFGSKVVAPLIKSKKYRKSFTTFLDALRLSKNFRQRQLYLIIAKSTFNSDNEIFKKHFAKAIGNDMMEEKIKVVLILLAKICNKVPEAYSKSIDKIRQILRALNQSDEIHQYLLPIEKKNRQFLTFEDKEEDNKENDENDEEKERQALEKSVSIRFANYSMLTKSGGANELSQLFNTQLMALIGGIIGSSKEKEKKEFIDKSEEAILGGKTSGNSAWTS</sequence>
<feature type="compositionally biased region" description="Acidic residues" evidence="2">
    <location>
        <begin position="1019"/>
        <end position="1032"/>
    </location>
</feature>
<dbReference type="InterPro" id="IPR011989">
    <property type="entry name" value="ARM-like"/>
</dbReference>
<feature type="compositionally biased region" description="Polar residues" evidence="2">
    <location>
        <begin position="162"/>
        <end position="171"/>
    </location>
</feature>
<name>A0A078B8Q6_STYLE</name>
<organism evidence="3 4">
    <name type="scientific">Stylonychia lemnae</name>
    <name type="common">Ciliate</name>
    <dbReference type="NCBI Taxonomy" id="5949"/>
    <lineage>
        <taxon>Eukaryota</taxon>
        <taxon>Sar</taxon>
        <taxon>Alveolata</taxon>
        <taxon>Ciliophora</taxon>
        <taxon>Intramacronucleata</taxon>
        <taxon>Spirotrichea</taxon>
        <taxon>Stichotrichia</taxon>
        <taxon>Sporadotrichida</taxon>
        <taxon>Oxytrichidae</taxon>
        <taxon>Stylonychinae</taxon>
        <taxon>Stylonychia</taxon>
    </lineage>
</organism>
<dbReference type="OrthoDB" id="340346at2759"/>
<feature type="compositionally biased region" description="Low complexity" evidence="2">
    <location>
        <begin position="356"/>
        <end position="367"/>
    </location>
</feature>
<dbReference type="AlphaFoldDB" id="A0A078B8Q6"/>
<feature type="region of interest" description="Disordered" evidence="2">
    <location>
        <begin position="162"/>
        <end position="249"/>
    </location>
</feature>
<keyword evidence="1" id="KW-0677">Repeat</keyword>
<feature type="region of interest" description="Disordered" evidence="2">
    <location>
        <begin position="110"/>
        <end position="148"/>
    </location>
</feature>
<feature type="compositionally biased region" description="Low complexity" evidence="2">
    <location>
        <begin position="329"/>
        <end position="343"/>
    </location>
</feature>
<reference evidence="3 4" key="1">
    <citation type="submission" date="2014-06" db="EMBL/GenBank/DDBJ databases">
        <authorList>
            <person name="Swart Estienne"/>
        </authorList>
    </citation>
    <scope>NUCLEOTIDE SEQUENCE [LARGE SCALE GENOMIC DNA]</scope>
    <source>
        <strain evidence="3 4">130c</strain>
    </source>
</reference>
<dbReference type="GO" id="GO:0019888">
    <property type="term" value="F:protein phosphatase regulator activity"/>
    <property type="evidence" value="ECO:0007669"/>
    <property type="project" value="TreeGrafter"/>
</dbReference>
<protein>
    <submittedName>
        <fullName evidence="3">Protein phosphatase 4 regulatory subunit 1</fullName>
    </submittedName>
</protein>
<evidence type="ECO:0000256" key="2">
    <source>
        <dbReference type="SAM" id="MobiDB-lite"/>
    </source>
</evidence>
<proteinExistence type="predicted"/>
<dbReference type="SUPFAM" id="SSF48371">
    <property type="entry name" value="ARM repeat"/>
    <property type="match status" value="1"/>
</dbReference>
<dbReference type="Proteomes" id="UP000039865">
    <property type="component" value="Unassembled WGS sequence"/>
</dbReference>
<dbReference type="InterPro" id="IPR016024">
    <property type="entry name" value="ARM-type_fold"/>
</dbReference>
<dbReference type="EMBL" id="CCKQ01017980">
    <property type="protein sequence ID" value="CDW89913.1"/>
    <property type="molecule type" value="Genomic_DNA"/>
</dbReference>
<feature type="region of interest" description="Disordered" evidence="2">
    <location>
        <begin position="1"/>
        <end position="23"/>
    </location>
</feature>
<keyword evidence="4" id="KW-1185">Reference proteome</keyword>
<accession>A0A078B8Q6</accession>
<dbReference type="PANTHER" id="PTHR10648:SF1">
    <property type="entry name" value="SERINE_THREONINE-PROTEIN PHOSPHATASE 4 REGULATORY SUBUNIT 1"/>
    <property type="match status" value="1"/>
</dbReference>
<gene>
    <name evidence="3" type="primary">Contig10673.g11401</name>
    <name evidence="3" type="ORF">STYLEM_19053</name>
</gene>
<evidence type="ECO:0000313" key="4">
    <source>
        <dbReference type="Proteomes" id="UP000039865"/>
    </source>
</evidence>
<feature type="compositionally biased region" description="Acidic residues" evidence="2">
    <location>
        <begin position="217"/>
        <end position="236"/>
    </location>
</feature>
<dbReference type="InterPro" id="IPR051023">
    <property type="entry name" value="PP2A_Regulatory_Subunit_A"/>
</dbReference>
<dbReference type="GO" id="GO:0005737">
    <property type="term" value="C:cytoplasm"/>
    <property type="evidence" value="ECO:0007669"/>
    <property type="project" value="TreeGrafter"/>
</dbReference>